<feature type="compositionally biased region" description="Low complexity" evidence="1">
    <location>
        <begin position="1"/>
        <end position="17"/>
    </location>
</feature>
<accession>A0ABN3BUG3</accession>
<evidence type="ECO:0000256" key="1">
    <source>
        <dbReference type="SAM" id="MobiDB-lite"/>
    </source>
</evidence>
<evidence type="ECO:0000313" key="3">
    <source>
        <dbReference type="Proteomes" id="UP001501391"/>
    </source>
</evidence>
<feature type="compositionally biased region" description="Low complexity" evidence="1">
    <location>
        <begin position="102"/>
        <end position="113"/>
    </location>
</feature>
<organism evidence="2 3">
    <name type="scientific">Streptomyces bangladeshensis</name>
    <dbReference type="NCBI Taxonomy" id="295352"/>
    <lineage>
        <taxon>Bacteria</taxon>
        <taxon>Bacillati</taxon>
        <taxon>Actinomycetota</taxon>
        <taxon>Actinomycetes</taxon>
        <taxon>Kitasatosporales</taxon>
        <taxon>Streptomycetaceae</taxon>
        <taxon>Streptomyces</taxon>
    </lineage>
</organism>
<feature type="region of interest" description="Disordered" evidence="1">
    <location>
        <begin position="1"/>
        <end position="66"/>
    </location>
</feature>
<comment type="caution">
    <text evidence="2">The sequence shown here is derived from an EMBL/GenBank/DDBJ whole genome shotgun (WGS) entry which is preliminary data.</text>
</comment>
<evidence type="ECO:0000313" key="2">
    <source>
        <dbReference type="EMBL" id="GAA2200414.1"/>
    </source>
</evidence>
<feature type="compositionally biased region" description="Low complexity" evidence="1">
    <location>
        <begin position="133"/>
        <end position="151"/>
    </location>
</feature>
<name>A0ABN3BUG3_9ACTN</name>
<sequence length="151" mass="15021">MLDAWGSGAAAVVAGPPTADPARRRAARAPGRPETVGETAVRPVSGAFPATGGVWGGPDAPGRQSADRAGHIGLALFPVATAREPRTGTGRLSGRCLPSPSPGSALPPVVAAGRTPHTRTRLAALVNTRGPWSSGPSTARAPSSPAPTRAC</sequence>
<dbReference type="Proteomes" id="UP001501391">
    <property type="component" value="Unassembled WGS sequence"/>
</dbReference>
<feature type="region of interest" description="Disordered" evidence="1">
    <location>
        <begin position="127"/>
        <end position="151"/>
    </location>
</feature>
<gene>
    <name evidence="2" type="ORF">GCM10009787_51210</name>
</gene>
<keyword evidence="3" id="KW-1185">Reference proteome</keyword>
<proteinExistence type="predicted"/>
<dbReference type="EMBL" id="BAAAOQ010000017">
    <property type="protein sequence ID" value="GAA2200414.1"/>
    <property type="molecule type" value="Genomic_DNA"/>
</dbReference>
<protein>
    <submittedName>
        <fullName evidence="2">Uncharacterized protein</fullName>
    </submittedName>
</protein>
<reference evidence="2 3" key="1">
    <citation type="journal article" date="2019" name="Int. J. Syst. Evol. Microbiol.">
        <title>The Global Catalogue of Microorganisms (GCM) 10K type strain sequencing project: providing services to taxonomists for standard genome sequencing and annotation.</title>
        <authorList>
            <consortium name="The Broad Institute Genomics Platform"/>
            <consortium name="The Broad Institute Genome Sequencing Center for Infectious Disease"/>
            <person name="Wu L."/>
            <person name="Ma J."/>
        </authorList>
    </citation>
    <scope>NUCLEOTIDE SEQUENCE [LARGE SCALE GENOMIC DNA]</scope>
    <source>
        <strain evidence="2 3">JCM 14924</strain>
    </source>
</reference>
<feature type="region of interest" description="Disordered" evidence="1">
    <location>
        <begin position="85"/>
        <end position="114"/>
    </location>
</feature>